<feature type="domain" description="CCHC-type" evidence="3">
    <location>
        <begin position="56"/>
        <end position="69"/>
    </location>
</feature>
<feature type="non-terminal residue" evidence="4">
    <location>
        <position position="1"/>
    </location>
</feature>
<keyword evidence="1" id="KW-0863">Zinc-finger</keyword>
<evidence type="ECO:0000256" key="1">
    <source>
        <dbReference type="PROSITE-ProRule" id="PRU00047"/>
    </source>
</evidence>
<dbReference type="EMBL" id="CAJVPY010041579">
    <property type="protein sequence ID" value="CAG8806713.1"/>
    <property type="molecule type" value="Genomic_DNA"/>
</dbReference>
<dbReference type="GO" id="GO:0003676">
    <property type="term" value="F:nucleic acid binding"/>
    <property type="evidence" value="ECO:0007669"/>
    <property type="project" value="InterPro"/>
</dbReference>
<dbReference type="PROSITE" id="PS50158">
    <property type="entry name" value="ZF_CCHC"/>
    <property type="match status" value="1"/>
</dbReference>
<reference evidence="4" key="1">
    <citation type="submission" date="2021-06" db="EMBL/GenBank/DDBJ databases">
        <authorList>
            <person name="Kallberg Y."/>
            <person name="Tangrot J."/>
            <person name="Rosling A."/>
        </authorList>
    </citation>
    <scope>NUCLEOTIDE SEQUENCE</scope>
    <source>
        <strain evidence="4">MA453B</strain>
    </source>
</reference>
<dbReference type="Pfam" id="PF00098">
    <property type="entry name" value="zf-CCHC"/>
    <property type="match status" value="1"/>
</dbReference>
<keyword evidence="1" id="KW-0862">Zinc</keyword>
<evidence type="ECO:0000313" key="5">
    <source>
        <dbReference type="Proteomes" id="UP000789405"/>
    </source>
</evidence>
<accession>A0A9N9P5T4</accession>
<dbReference type="Gene3D" id="4.10.60.10">
    <property type="entry name" value="Zinc finger, CCHC-type"/>
    <property type="match status" value="1"/>
</dbReference>
<evidence type="ECO:0000259" key="3">
    <source>
        <dbReference type="PROSITE" id="PS50158"/>
    </source>
</evidence>
<evidence type="ECO:0000313" key="4">
    <source>
        <dbReference type="EMBL" id="CAG8806713.1"/>
    </source>
</evidence>
<name>A0A9N9P5T4_9GLOM</name>
<dbReference type="InterPro" id="IPR036875">
    <property type="entry name" value="Znf_CCHC_sf"/>
</dbReference>
<dbReference type="AlphaFoldDB" id="A0A9N9P5T4"/>
<feature type="region of interest" description="Disordered" evidence="2">
    <location>
        <begin position="118"/>
        <end position="143"/>
    </location>
</feature>
<feature type="non-terminal residue" evidence="4">
    <location>
        <position position="143"/>
    </location>
</feature>
<dbReference type="SMART" id="SM00343">
    <property type="entry name" value="ZnF_C2HC"/>
    <property type="match status" value="1"/>
</dbReference>
<organism evidence="4 5">
    <name type="scientific">Dentiscutata erythropus</name>
    <dbReference type="NCBI Taxonomy" id="1348616"/>
    <lineage>
        <taxon>Eukaryota</taxon>
        <taxon>Fungi</taxon>
        <taxon>Fungi incertae sedis</taxon>
        <taxon>Mucoromycota</taxon>
        <taxon>Glomeromycotina</taxon>
        <taxon>Glomeromycetes</taxon>
        <taxon>Diversisporales</taxon>
        <taxon>Gigasporaceae</taxon>
        <taxon>Dentiscutata</taxon>
    </lineage>
</organism>
<protein>
    <submittedName>
        <fullName evidence="4">18328_t:CDS:1</fullName>
    </submittedName>
</protein>
<proteinExistence type="predicted"/>
<dbReference type="OrthoDB" id="2436666at2759"/>
<comment type="caution">
    <text evidence="4">The sequence shown here is derived from an EMBL/GenBank/DDBJ whole genome shotgun (WGS) entry which is preliminary data.</text>
</comment>
<sequence length="143" mass="16712">QEGRKDKLEKDISELSQQVQSMSINYARLTALLTTQVESSTSRPRATNRTNNTVTCFKCGEKGHYARDCLSEKEPQVQKSTQPTRITNRETEAHYSGVNDGYSYEREMYTIDNRYQPYDKENREQFQPNSESQWEGRLRNKTT</sequence>
<keyword evidence="1" id="KW-0479">Metal-binding</keyword>
<evidence type="ECO:0000256" key="2">
    <source>
        <dbReference type="SAM" id="MobiDB-lite"/>
    </source>
</evidence>
<dbReference type="SUPFAM" id="SSF57756">
    <property type="entry name" value="Retrovirus zinc finger-like domains"/>
    <property type="match status" value="1"/>
</dbReference>
<gene>
    <name evidence="4" type="ORF">DERYTH_LOCUS24526</name>
</gene>
<dbReference type="InterPro" id="IPR001878">
    <property type="entry name" value="Znf_CCHC"/>
</dbReference>
<dbReference type="GO" id="GO:0008270">
    <property type="term" value="F:zinc ion binding"/>
    <property type="evidence" value="ECO:0007669"/>
    <property type="project" value="UniProtKB-KW"/>
</dbReference>
<feature type="compositionally biased region" description="Basic and acidic residues" evidence="2">
    <location>
        <begin position="134"/>
        <end position="143"/>
    </location>
</feature>
<dbReference type="Proteomes" id="UP000789405">
    <property type="component" value="Unassembled WGS sequence"/>
</dbReference>
<keyword evidence="5" id="KW-1185">Reference proteome</keyword>